<feature type="compositionally biased region" description="Low complexity" evidence="1">
    <location>
        <begin position="190"/>
        <end position="212"/>
    </location>
</feature>
<feature type="compositionally biased region" description="Low complexity" evidence="1">
    <location>
        <begin position="87"/>
        <end position="103"/>
    </location>
</feature>
<feature type="compositionally biased region" description="Acidic residues" evidence="1">
    <location>
        <begin position="48"/>
        <end position="75"/>
    </location>
</feature>
<accession>A0A1M7HF92</accession>
<dbReference type="STRING" id="735517.SAMN05444272_2208"/>
<feature type="compositionally biased region" description="Acidic residues" evidence="1">
    <location>
        <begin position="128"/>
        <end position="146"/>
    </location>
</feature>
<dbReference type="RefSeq" id="WP_073013017.1">
    <property type="nucleotide sequence ID" value="NZ_FRBW01000002.1"/>
</dbReference>
<dbReference type="Proteomes" id="UP000186002">
    <property type="component" value="Unassembled WGS sequence"/>
</dbReference>
<protein>
    <recommendedName>
        <fullName evidence="4">DUF930 domain-containing protein</fullName>
    </recommendedName>
</protein>
<dbReference type="EMBL" id="FRBW01000002">
    <property type="protein sequence ID" value="SHM27156.1"/>
    <property type="molecule type" value="Genomic_DNA"/>
</dbReference>
<feature type="compositionally biased region" description="Acidic residues" evidence="1">
    <location>
        <begin position="167"/>
        <end position="176"/>
    </location>
</feature>
<name>A0A1M7HF92_9HYPH</name>
<feature type="region of interest" description="Disordered" evidence="1">
    <location>
        <begin position="31"/>
        <end position="253"/>
    </location>
</feature>
<sequence length="372" mass="40551">MISLVLHGLVAAALLTKVDWQLPDMREEQQTVDVVLVPEPEPEPQPQPEEEAAPEPEPQPEPEPEPEQPQAEEEAAPQPEPEPEPAPQAEEMQEPEAQQVEPQQPLPVLQPVYEYADKDNGSEQAQDGAEEPSEQETEVAQEPEEQAEPKGEETAEAEQSETPEVTETPEEPETAEAENVPEVQEEVQEAEGLAAGPEAQAEASPEEQAIPAGPEPSDVAPSDFGTVGPIASLSAPPPKPAKPKGVPGGTSGNLIKARKIFSDSLSDDPRAWTAMAGMGRNERANMLCMTELRDQLRRASPPWQPEVLPILHLGSGTVVQNDRVAFFAAGQWYDLSVRCEVNNSVTRVLDFGYRVGAPVPRSQWRQRKFPEL</sequence>
<proteinExistence type="predicted"/>
<dbReference type="Pfam" id="PF06059">
    <property type="entry name" value="DUF930"/>
    <property type="match status" value="1"/>
</dbReference>
<keyword evidence="3" id="KW-1185">Reference proteome</keyword>
<reference evidence="2 3" key="1">
    <citation type="submission" date="2016-11" db="EMBL/GenBank/DDBJ databases">
        <authorList>
            <person name="Jaros S."/>
            <person name="Januszkiewicz K."/>
            <person name="Wedrychowicz H."/>
        </authorList>
    </citation>
    <scope>NUCLEOTIDE SEQUENCE [LARGE SCALE GENOMIC DNA]</scope>
    <source>
        <strain evidence="2 3">DSM 22153</strain>
    </source>
</reference>
<evidence type="ECO:0008006" key="4">
    <source>
        <dbReference type="Google" id="ProtNLM"/>
    </source>
</evidence>
<organism evidence="2 3">
    <name type="scientific">Roseibium suaedae</name>
    <dbReference type="NCBI Taxonomy" id="735517"/>
    <lineage>
        <taxon>Bacteria</taxon>
        <taxon>Pseudomonadati</taxon>
        <taxon>Pseudomonadota</taxon>
        <taxon>Alphaproteobacteria</taxon>
        <taxon>Hyphomicrobiales</taxon>
        <taxon>Stappiaceae</taxon>
        <taxon>Roseibium</taxon>
    </lineage>
</organism>
<dbReference type="OrthoDB" id="9804158at2"/>
<evidence type="ECO:0000313" key="2">
    <source>
        <dbReference type="EMBL" id="SHM27156.1"/>
    </source>
</evidence>
<evidence type="ECO:0000256" key="1">
    <source>
        <dbReference type="SAM" id="MobiDB-lite"/>
    </source>
</evidence>
<gene>
    <name evidence="2" type="ORF">SAMN05444272_2208</name>
</gene>
<evidence type="ECO:0000313" key="3">
    <source>
        <dbReference type="Proteomes" id="UP000186002"/>
    </source>
</evidence>
<dbReference type="AlphaFoldDB" id="A0A1M7HF92"/>
<dbReference type="InterPro" id="IPR009273">
    <property type="entry name" value="DUF930"/>
</dbReference>